<evidence type="ECO:0008006" key="4">
    <source>
        <dbReference type="Google" id="ProtNLM"/>
    </source>
</evidence>
<dbReference type="InterPro" id="IPR029063">
    <property type="entry name" value="SAM-dependent_MTases_sf"/>
</dbReference>
<evidence type="ECO:0000313" key="2">
    <source>
        <dbReference type="EMBL" id="GJE27377.1"/>
    </source>
</evidence>
<accession>A0ABQ4T9W5</accession>
<dbReference type="Proteomes" id="UP001055156">
    <property type="component" value="Unassembled WGS sequence"/>
</dbReference>
<evidence type="ECO:0000313" key="3">
    <source>
        <dbReference type="Proteomes" id="UP001055156"/>
    </source>
</evidence>
<organism evidence="2 3">
    <name type="scientific">Methylobacterium organophilum</name>
    <dbReference type="NCBI Taxonomy" id="410"/>
    <lineage>
        <taxon>Bacteria</taxon>
        <taxon>Pseudomonadati</taxon>
        <taxon>Pseudomonadota</taxon>
        <taxon>Alphaproteobacteria</taxon>
        <taxon>Hyphomicrobiales</taxon>
        <taxon>Methylobacteriaceae</taxon>
        <taxon>Methylobacterium</taxon>
    </lineage>
</organism>
<dbReference type="Gene3D" id="3.40.50.150">
    <property type="entry name" value="Vaccinia Virus protein VP39"/>
    <property type="match status" value="1"/>
</dbReference>
<dbReference type="SUPFAM" id="SSF53335">
    <property type="entry name" value="S-adenosyl-L-methionine-dependent methyltransferases"/>
    <property type="match status" value="1"/>
</dbReference>
<dbReference type="Pfam" id="PF13578">
    <property type="entry name" value="Methyltransf_24"/>
    <property type="match status" value="1"/>
</dbReference>
<evidence type="ECO:0000256" key="1">
    <source>
        <dbReference type="SAM" id="MobiDB-lite"/>
    </source>
</evidence>
<protein>
    <recommendedName>
        <fullName evidence="4">Class I SAM-dependent methyltransferase</fullName>
    </recommendedName>
</protein>
<feature type="compositionally biased region" description="Polar residues" evidence="1">
    <location>
        <begin position="1"/>
        <end position="11"/>
    </location>
</feature>
<gene>
    <name evidence="2" type="ORF">LKMONMHP_2236</name>
</gene>
<reference evidence="2" key="1">
    <citation type="journal article" date="2021" name="Front. Microbiol.">
        <title>Comprehensive Comparative Genomics and Phenotyping of Methylobacterium Species.</title>
        <authorList>
            <person name="Alessa O."/>
            <person name="Ogura Y."/>
            <person name="Fujitani Y."/>
            <person name="Takami H."/>
            <person name="Hayashi T."/>
            <person name="Sahin N."/>
            <person name="Tani A."/>
        </authorList>
    </citation>
    <scope>NUCLEOTIDE SEQUENCE</scope>
    <source>
        <strain evidence="2">NBRC 15689</strain>
    </source>
</reference>
<comment type="caution">
    <text evidence="2">The sequence shown here is derived from an EMBL/GenBank/DDBJ whole genome shotgun (WGS) entry which is preliminary data.</text>
</comment>
<dbReference type="EMBL" id="BPQV01000005">
    <property type="protein sequence ID" value="GJE27377.1"/>
    <property type="molecule type" value="Genomic_DNA"/>
</dbReference>
<name>A0ABQ4T9W5_METOR</name>
<reference evidence="2" key="2">
    <citation type="submission" date="2021-08" db="EMBL/GenBank/DDBJ databases">
        <authorList>
            <person name="Tani A."/>
            <person name="Ola A."/>
            <person name="Ogura Y."/>
            <person name="Katsura K."/>
            <person name="Hayashi T."/>
        </authorList>
    </citation>
    <scope>NUCLEOTIDE SEQUENCE</scope>
    <source>
        <strain evidence="2">NBRC 15689</strain>
    </source>
</reference>
<sequence length="378" mass="40808">MGRLSGRQTPSGPKGRAPVTGRKRASMAVNRAIPGQLRDEEMQAIELLARLVPKGGQIVEVGSLLGLSSWIWAKNAAEGVTVHCLDPWELAGGGNFQKLASSHRQTFTRDQFLRNVADCDNIQAHRGFSPQDFQDWAQPVDLYFEDAVHTDPILAQNLAFWSGRLAPAGIVSGHDYVEKFADVRRGARALARSLGRRLQVIGSLWFALPAEAAYREAAERRAIVEALDALAARHRPGALIMKDEIEEAVALIGAQGPMAGDIEIAARGSAPEGGGTAPAARGVFTNRSAEAIPCRINETVYAEIGYEIYEGGVKAGTGRIPVDGDSILPGQAIPFEIPLDPLPPKDAQLKIGLLYRHAMWLDRKGIASKIVKISDMTE</sequence>
<proteinExistence type="predicted"/>
<feature type="region of interest" description="Disordered" evidence="1">
    <location>
        <begin position="1"/>
        <end position="25"/>
    </location>
</feature>
<keyword evidence="3" id="KW-1185">Reference proteome</keyword>